<sequence>MRFIQARSYAAIGLLAMLLPLTGCSKTVPAQEVIPTVRAQAISLVQTTPSASYSGDVRGRYETQLAFQVGGKIIKRDIELGSAVKAGDRLLEIDPQDIQQAVNAYAAQLASARSQLNLAKSNLERFRQLYEQNAVSRLQFDQYQSAYDSAEAAFRQASAQYAQGTNQLGYSTLYADTSGVVAGIHAETGQIVGAGQAVVTLVRNGEREIAIDIPENRVEELRDAGQIRISFWALPDVVIDGRLREISPVADKASRTYKARIALVDPPSSVQLGMTASVEILSSNDRSAVFVPLSSIYQTGDTPHVWVINSDQVSLRPVKIGAFGDETVQILDGLKDGETIVTAGVHKLREGQKVRITGDKP</sequence>
<name>F7NIQ4_9FIRM</name>
<dbReference type="EMBL" id="AFGF01000079">
    <property type="protein sequence ID" value="EGO64027.1"/>
    <property type="molecule type" value="Genomic_DNA"/>
</dbReference>
<evidence type="ECO:0000259" key="5">
    <source>
        <dbReference type="Pfam" id="PF25917"/>
    </source>
</evidence>
<evidence type="ECO:0000313" key="8">
    <source>
        <dbReference type="EMBL" id="EGO64027.1"/>
    </source>
</evidence>
<evidence type="ECO:0000256" key="2">
    <source>
        <dbReference type="SAM" id="Coils"/>
    </source>
</evidence>
<accession>F7NIQ4</accession>
<keyword evidence="9" id="KW-1185">Reference proteome</keyword>
<evidence type="ECO:0000259" key="6">
    <source>
        <dbReference type="Pfam" id="PF25954"/>
    </source>
</evidence>
<dbReference type="Gene3D" id="2.40.420.20">
    <property type="match status" value="1"/>
</dbReference>
<comment type="caution">
    <text evidence="8">The sequence shown here is derived from an EMBL/GenBank/DDBJ whole genome shotgun (WGS) entry which is preliminary data.</text>
</comment>
<dbReference type="InterPro" id="IPR058624">
    <property type="entry name" value="MdtA-like_HH"/>
</dbReference>
<dbReference type="SUPFAM" id="SSF111369">
    <property type="entry name" value="HlyD-like secretion proteins"/>
    <property type="match status" value="1"/>
</dbReference>
<dbReference type="Proteomes" id="UP000003240">
    <property type="component" value="Unassembled WGS sequence"/>
</dbReference>
<feature type="domain" description="Multidrug resistance protein MdtA-like barrel-sandwich hybrid" evidence="5">
    <location>
        <begin position="67"/>
        <end position="201"/>
    </location>
</feature>
<evidence type="ECO:0000256" key="3">
    <source>
        <dbReference type="SAM" id="SignalP"/>
    </source>
</evidence>
<evidence type="ECO:0000259" key="7">
    <source>
        <dbReference type="Pfam" id="PF25989"/>
    </source>
</evidence>
<feature type="domain" description="YknX-like C-terminal permuted SH3-like" evidence="7">
    <location>
        <begin position="290"/>
        <end position="355"/>
    </location>
</feature>
<dbReference type="Pfam" id="PF25954">
    <property type="entry name" value="Beta-barrel_RND_2"/>
    <property type="match status" value="1"/>
</dbReference>
<organism evidence="8 9">
    <name type="scientific">Acetonema longum DSM 6540</name>
    <dbReference type="NCBI Taxonomy" id="1009370"/>
    <lineage>
        <taxon>Bacteria</taxon>
        <taxon>Bacillati</taxon>
        <taxon>Bacillota</taxon>
        <taxon>Negativicutes</taxon>
        <taxon>Acetonemataceae</taxon>
        <taxon>Acetonema</taxon>
    </lineage>
</organism>
<feature type="coiled-coil region" evidence="2">
    <location>
        <begin position="102"/>
        <end position="129"/>
    </location>
</feature>
<dbReference type="Gene3D" id="2.40.50.100">
    <property type="match status" value="1"/>
</dbReference>
<dbReference type="AlphaFoldDB" id="F7NIQ4"/>
<dbReference type="InterPro" id="IPR058637">
    <property type="entry name" value="YknX-like_C"/>
</dbReference>
<evidence type="ECO:0000256" key="1">
    <source>
        <dbReference type="ARBA" id="ARBA00009477"/>
    </source>
</evidence>
<protein>
    <submittedName>
        <fullName evidence="8">ArcE</fullName>
    </submittedName>
</protein>
<dbReference type="RefSeq" id="WP_004095207.1">
    <property type="nucleotide sequence ID" value="NZ_AFGF01000079.1"/>
</dbReference>
<dbReference type="Pfam" id="PF25917">
    <property type="entry name" value="BSH_RND"/>
    <property type="match status" value="1"/>
</dbReference>
<dbReference type="Pfam" id="PF25876">
    <property type="entry name" value="HH_MFP_RND"/>
    <property type="match status" value="1"/>
</dbReference>
<reference evidence="8 9" key="1">
    <citation type="journal article" date="2011" name="EMBO J.">
        <title>Structural diversity of bacterial flagellar motors.</title>
        <authorList>
            <person name="Chen S."/>
            <person name="Beeby M."/>
            <person name="Murphy G.E."/>
            <person name="Leadbetter J.R."/>
            <person name="Hendrixson D.R."/>
            <person name="Briegel A."/>
            <person name="Li Z."/>
            <person name="Shi J."/>
            <person name="Tocheva E.I."/>
            <person name="Muller A."/>
            <person name="Dobro M.J."/>
            <person name="Jensen G.J."/>
        </authorList>
    </citation>
    <scope>NUCLEOTIDE SEQUENCE [LARGE SCALE GENOMIC DNA]</scope>
    <source>
        <strain evidence="8 9">DSM 6540</strain>
    </source>
</reference>
<dbReference type="PANTHER" id="PTHR30469">
    <property type="entry name" value="MULTIDRUG RESISTANCE PROTEIN MDTA"/>
    <property type="match status" value="1"/>
</dbReference>
<dbReference type="STRING" id="1009370.ALO_09784"/>
<feature type="domain" description="CusB-like beta-barrel" evidence="6">
    <location>
        <begin position="210"/>
        <end position="281"/>
    </location>
</feature>
<gene>
    <name evidence="8" type="ORF">ALO_09784</name>
</gene>
<dbReference type="InterPro" id="IPR058792">
    <property type="entry name" value="Beta-barrel_RND_2"/>
</dbReference>
<dbReference type="Gene3D" id="1.10.287.470">
    <property type="entry name" value="Helix hairpin bin"/>
    <property type="match status" value="1"/>
</dbReference>
<dbReference type="GO" id="GO:0015562">
    <property type="term" value="F:efflux transmembrane transporter activity"/>
    <property type="evidence" value="ECO:0007669"/>
    <property type="project" value="TreeGrafter"/>
</dbReference>
<comment type="similarity">
    <text evidence="1">Belongs to the membrane fusion protein (MFP) (TC 8.A.1) family.</text>
</comment>
<dbReference type="PANTHER" id="PTHR30469:SF15">
    <property type="entry name" value="HLYD FAMILY OF SECRETION PROTEINS"/>
    <property type="match status" value="1"/>
</dbReference>
<dbReference type="Pfam" id="PF25989">
    <property type="entry name" value="YknX_C"/>
    <property type="match status" value="1"/>
</dbReference>
<evidence type="ECO:0000313" key="9">
    <source>
        <dbReference type="Proteomes" id="UP000003240"/>
    </source>
</evidence>
<evidence type="ECO:0000259" key="4">
    <source>
        <dbReference type="Pfam" id="PF25876"/>
    </source>
</evidence>
<dbReference type="OrthoDB" id="9813967at2"/>
<dbReference type="GO" id="GO:1990281">
    <property type="term" value="C:efflux pump complex"/>
    <property type="evidence" value="ECO:0007669"/>
    <property type="project" value="TreeGrafter"/>
</dbReference>
<dbReference type="Gene3D" id="2.40.30.170">
    <property type="match status" value="1"/>
</dbReference>
<dbReference type="eggNOG" id="COG0845">
    <property type="taxonomic scope" value="Bacteria"/>
</dbReference>
<dbReference type="NCBIfam" id="TIGR01730">
    <property type="entry name" value="RND_mfp"/>
    <property type="match status" value="1"/>
</dbReference>
<feature type="signal peptide" evidence="3">
    <location>
        <begin position="1"/>
        <end position="30"/>
    </location>
</feature>
<keyword evidence="2" id="KW-0175">Coiled coil</keyword>
<dbReference type="InterPro" id="IPR006143">
    <property type="entry name" value="RND_pump_MFP"/>
</dbReference>
<dbReference type="InterPro" id="IPR058625">
    <property type="entry name" value="MdtA-like_BSH"/>
</dbReference>
<feature type="chain" id="PRO_5003359447" evidence="3">
    <location>
        <begin position="31"/>
        <end position="361"/>
    </location>
</feature>
<proteinExistence type="inferred from homology"/>
<keyword evidence="3" id="KW-0732">Signal</keyword>
<feature type="domain" description="Multidrug resistance protein MdtA-like alpha-helical hairpin" evidence="4">
    <location>
        <begin position="103"/>
        <end position="171"/>
    </location>
</feature>